<dbReference type="PANTHER" id="PTHR36836">
    <property type="entry name" value="COLANIC ACID BIOSYNTHESIS PROTEIN WCAK"/>
    <property type="match status" value="1"/>
</dbReference>
<sequence>MSETGRPRVLLVGAYERDNFGDLLFLLQTEQYLDGAEVTAAAPFAADMRTLLDRTIPAFGPLLEGQEYDVVWTVGGEVGATSLHGAYRMSTPPGVYRAYEAASPEVRRQMLHRACGATPIDAPYMPRPTAYPGNATAASVLHSIGVAGISGMPEHGQAARLEILREADRVSVRDQLSADLLTAHAVPHRLGPDLVHTVALTRPRERPAEPGPVLVQVSEAHLRLTGLTTFAEALARSRHLAPFPIRLFLAGTARGHDSPEAYRQIVTHVRRLCPDRDIDVLPARRPLDLVDAIASARLWVGLSLHGRIVASAYGVPRLSLVKRKLDAYARTWDPDMPYGVTAETLDDAVAQALSPAVAARAGTVGEDLARTADADVRAAVDAVLGEDATSPAVLRARSARRFAALEDWRTGQVARLAVRLDERDRTIKELRGRVGAAESRAAARPADAPVIGRTLRRARALRRSVLAR</sequence>
<reference evidence="3" key="1">
    <citation type="journal article" date="2019" name="Int. J. Syst. Evol. Microbiol.">
        <title>The Global Catalogue of Microorganisms (GCM) 10K type strain sequencing project: providing services to taxonomists for standard genome sequencing and annotation.</title>
        <authorList>
            <consortium name="The Broad Institute Genomics Platform"/>
            <consortium name="The Broad Institute Genome Sequencing Center for Infectious Disease"/>
            <person name="Wu L."/>
            <person name="Ma J."/>
        </authorList>
    </citation>
    <scope>NUCLEOTIDE SEQUENCE [LARGE SCALE GENOMIC DNA]</scope>
    <source>
        <strain evidence="3">JCM 1490</strain>
    </source>
</reference>
<feature type="domain" description="Polysaccharide pyruvyl transferase" evidence="1">
    <location>
        <begin position="160"/>
        <end position="317"/>
    </location>
</feature>
<dbReference type="GO" id="GO:0016740">
    <property type="term" value="F:transferase activity"/>
    <property type="evidence" value="ECO:0007669"/>
    <property type="project" value="UniProtKB-KW"/>
</dbReference>
<evidence type="ECO:0000259" key="1">
    <source>
        <dbReference type="Pfam" id="PF04230"/>
    </source>
</evidence>
<gene>
    <name evidence="2" type="ORF">ACFQQL_08010</name>
</gene>
<organism evidence="2 3">
    <name type="scientific">Georgenia alba</name>
    <dbReference type="NCBI Taxonomy" id="2233858"/>
    <lineage>
        <taxon>Bacteria</taxon>
        <taxon>Bacillati</taxon>
        <taxon>Actinomycetota</taxon>
        <taxon>Actinomycetes</taxon>
        <taxon>Micrococcales</taxon>
        <taxon>Bogoriellaceae</taxon>
        <taxon>Georgenia</taxon>
    </lineage>
</organism>
<dbReference type="Proteomes" id="UP001596455">
    <property type="component" value="Unassembled WGS sequence"/>
</dbReference>
<accession>A0ABW2QAS4</accession>
<dbReference type="InterPro" id="IPR007345">
    <property type="entry name" value="Polysacch_pyruvyl_Trfase"/>
</dbReference>
<dbReference type="Pfam" id="PF04230">
    <property type="entry name" value="PS_pyruv_trans"/>
    <property type="match status" value="1"/>
</dbReference>
<name>A0ABW2QAS4_9MICO</name>
<keyword evidence="2" id="KW-0808">Transferase</keyword>
<dbReference type="EMBL" id="JBHTCQ010000001">
    <property type="protein sequence ID" value="MFC7405052.1"/>
    <property type="molecule type" value="Genomic_DNA"/>
</dbReference>
<dbReference type="RefSeq" id="WP_382393027.1">
    <property type="nucleotide sequence ID" value="NZ_JBHTCQ010000001.1"/>
</dbReference>
<keyword evidence="3" id="KW-1185">Reference proteome</keyword>
<proteinExistence type="predicted"/>
<evidence type="ECO:0000313" key="2">
    <source>
        <dbReference type="EMBL" id="MFC7405052.1"/>
    </source>
</evidence>
<protein>
    <submittedName>
        <fullName evidence="2">Polysaccharide pyruvyl transferase family protein</fullName>
    </submittedName>
</protein>
<comment type="caution">
    <text evidence="2">The sequence shown here is derived from an EMBL/GenBank/DDBJ whole genome shotgun (WGS) entry which is preliminary data.</text>
</comment>
<dbReference type="PANTHER" id="PTHR36836:SF1">
    <property type="entry name" value="COLANIC ACID BIOSYNTHESIS PROTEIN WCAK"/>
    <property type="match status" value="1"/>
</dbReference>
<evidence type="ECO:0000313" key="3">
    <source>
        <dbReference type="Proteomes" id="UP001596455"/>
    </source>
</evidence>